<dbReference type="GO" id="GO:0043952">
    <property type="term" value="P:protein transport by the Sec complex"/>
    <property type="evidence" value="ECO:0007669"/>
    <property type="project" value="UniProtKB-UniRule"/>
</dbReference>
<dbReference type="PANTHER" id="PTHR30081:SF1">
    <property type="entry name" value="PROTEIN TRANSLOCASE SUBUNIT SECD"/>
    <property type="match status" value="1"/>
</dbReference>
<dbReference type="NCBIfam" id="TIGR01129">
    <property type="entry name" value="secD"/>
    <property type="match status" value="1"/>
</dbReference>
<evidence type="ECO:0000259" key="10">
    <source>
        <dbReference type="Pfam" id="PF02355"/>
    </source>
</evidence>
<dbReference type="KEGG" id="sman:C12CBH8_04250"/>
<keyword evidence="6 9" id="KW-1133">Transmembrane helix</keyword>
<feature type="transmembrane region" description="Helical" evidence="9">
    <location>
        <begin position="320"/>
        <end position="341"/>
    </location>
</feature>
<dbReference type="Proteomes" id="UP000593890">
    <property type="component" value="Chromosome"/>
</dbReference>
<comment type="function">
    <text evidence="9">Part of the Sec protein translocase complex. Interacts with the SecYEG preprotein conducting channel. SecDF uses the proton motive force (PMF) to complete protein translocation after the ATP-dependent function of SecA.</text>
</comment>
<evidence type="ECO:0000256" key="3">
    <source>
        <dbReference type="ARBA" id="ARBA00022475"/>
    </source>
</evidence>
<evidence type="ECO:0000256" key="1">
    <source>
        <dbReference type="ARBA" id="ARBA00004651"/>
    </source>
</evidence>
<comment type="subunit">
    <text evidence="9">Forms a complex with SecF. Part of the essential Sec protein translocation apparatus which comprises SecA, SecYEG and auxiliary proteins SecDF. Other proteins may also be involved.</text>
</comment>
<keyword evidence="7 9" id="KW-0811">Translocation</keyword>
<evidence type="ECO:0000313" key="12">
    <source>
        <dbReference type="EMBL" id="BCI59786.1"/>
    </source>
</evidence>
<dbReference type="Pfam" id="PF22599">
    <property type="entry name" value="SecDF_P1_head"/>
    <property type="match status" value="1"/>
</dbReference>
<evidence type="ECO:0000256" key="8">
    <source>
        <dbReference type="ARBA" id="ARBA00023136"/>
    </source>
</evidence>
<dbReference type="InterPro" id="IPR022813">
    <property type="entry name" value="SecD/SecF_arch_bac"/>
</dbReference>
<dbReference type="EMBL" id="AP023321">
    <property type="protein sequence ID" value="BCI59786.1"/>
    <property type="molecule type" value="Genomic_DNA"/>
</dbReference>
<dbReference type="SUPFAM" id="SSF82866">
    <property type="entry name" value="Multidrug efflux transporter AcrB transmembrane domain"/>
    <property type="match status" value="1"/>
</dbReference>
<organism evidence="12 13">
    <name type="scientific">Solibaculum mannosilyticum</name>
    <dbReference type="NCBI Taxonomy" id="2780922"/>
    <lineage>
        <taxon>Bacteria</taxon>
        <taxon>Bacillati</taxon>
        <taxon>Bacillota</taxon>
        <taxon>Clostridia</taxon>
        <taxon>Eubacteriales</taxon>
        <taxon>Oscillospiraceae</taxon>
        <taxon>Solibaculum</taxon>
    </lineage>
</organism>
<proteinExistence type="inferred from homology"/>
<evidence type="ECO:0000256" key="7">
    <source>
        <dbReference type="ARBA" id="ARBA00023010"/>
    </source>
</evidence>
<dbReference type="Pfam" id="PF02355">
    <property type="entry name" value="SecD_SecF_C"/>
    <property type="match status" value="1"/>
</dbReference>
<feature type="transmembrane region" description="Helical" evidence="9">
    <location>
        <begin position="418"/>
        <end position="441"/>
    </location>
</feature>
<dbReference type="PANTHER" id="PTHR30081">
    <property type="entry name" value="PROTEIN-EXPORT MEMBRANE PROTEIN SEC"/>
    <property type="match status" value="1"/>
</dbReference>
<dbReference type="InterPro" id="IPR048634">
    <property type="entry name" value="SecD_SecF_C"/>
</dbReference>
<keyword evidence="13" id="KW-1185">Reference proteome</keyword>
<dbReference type="InterPro" id="IPR055344">
    <property type="entry name" value="SecD_SecF_C_bact"/>
</dbReference>
<sequence>MKRVGKPVFFIVAILIVALAVTSFCGIHYSYGDTDNVVIKGAGDIRWGIDIRGGVDVTFRPEEGYDAEDKDMDAAKSIIETRLVNQNITDYELYVDYNKDRIILRFPWKSDETDFDASKAIQELGETAYLSFREGTDTNENGEPTGELILDGQHVVNAEAAIDNSSGTAQYVVSLEFDDEGKEKFSEATGRLVGKSISIWMDNQLISAPTVNSQINDNKCQIQGNFDADSAKELASKIKAGALPFKLETDSYGTVNPTLGMKARDSMAIAGAIALALIVVFMVLYYRLPGAVASIALIGQAAGAIAAVSGYFSFFPSFTLTLPGIAGIILSIGMGVDCNVITNERIKEEIRAGKTIDGAIDAGNKNSFAAIFDGNLTNVIVAVILMGVFGPPESLFAKILSPILSFFGPAATGAVYSFGYTLLCGVILNFIFGLGASRLMLKSIARFKIFRKPWLYGGDAK</sequence>
<dbReference type="NCBIfam" id="TIGR00916">
    <property type="entry name" value="2A0604s01"/>
    <property type="match status" value="1"/>
</dbReference>
<comment type="similarity">
    <text evidence="9">Belongs to the SecD/SecF family. SecD subfamily.</text>
</comment>
<evidence type="ECO:0000256" key="6">
    <source>
        <dbReference type="ARBA" id="ARBA00022989"/>
    </source>
</evidence>
<dbReference type="InterPro" id="IPR005791">
    <property type="entry name" value="SecD"/>
</dbReference>
<keyword evidence="3 9" id="KW-1003">Cell membrane</keyword>
<evidence type="ECO:0000256" key="5">
    <source>
        <dbReference type="ARBA" id="ARBA00022927"/>
    </source>
</evidence>
<dbReference type="GO" id="GO:0006605">
    <property type="term" value="P:protein targeting"/>
    <property type="evidence" value="ECO:0007669"/>
    <property type="project" value="UniProtKB-UniRule"/>
</dbReference>
<feature type="domain" description="Protein export membrane protein SecD/SecF C-terminal" evidence="10">
    <location>
        <begin position="246"/>
        <end position="386"/>
    </location>
</feature>
<evidence type="ECO:0000313" key="13">
    <source>
        <dbReference type="Proteomes" id="UP000593890"/>
    </source>
</evidence>
<evidence type="ECO:0000256" key="2">
    <source>
        <dbReference type="ARBA" id="ARBA00022448"/>
    </source>
</evidence>
<evidence type="ECO:0000259" key="11">
    <source>
        <dbReference type="Pfam" id="PF22599"/>
    </source>
</evidence>
<gene>
    <name evidence="9" type="primary">secD</name>
    <name evidence="12" type="ORF">C12CBH8_04250</name>
</gene>
<feature type="domain" description="SecDF P1 head subdomain" evidence="11">
    <location>
        <begin position="147"/>
        <end position="244"/>
    </location>
</feature>
<dbReference type="Gene3D" id="3.30.1360.200">
    <property type="match status" value="1"/>
</dbReference>
<protein>
    <recommendedName>
        <fullName evidence="9">Protein translocase subunit SecD</fullName>
    </recommendedName>
</protein>
<feature type="transmembrane region" description="Helical" evidence="9">
    <location>
        <begin position="293"/>
        <end position="314"/>
    </location>
</feature>
<dbReference type="AlphaFoldDB" id="A0A7I8CZE3"/>
<name>A0A7I8CZE3_9FIRM</name>
<keyword evidence="4 9" id="KW-0812">Transmembrane</keyword>
<comment type="subcellular location">
    <subcellularLocation>
        <location evidence="1 9">Cell membrane</location>
        <topology evidence="1 9">Multi-pass membrane protein</topology>
    </subcellularLocation>
</comment>
<reference evidence="13" key="1">
    <citation type="submission" date="2020-07" db="EMBL/GenBank/DDBJ databases">
        <title>Complete genome sequencing of Clostridia bacterium strain 12CBH8.</title>
        <authorList>
            <person name="Sakamoto M."/>
            <person name="Murakami T."/>
            <person name="Mori H."/>
        </authorList>
    </citation>
    <scope>NUCLEOTIDE SEQUENCE [LARGE SCALE GENOMIC DNA]</scope>
    <source>
        <strain evidence="13">12CBH8</strain>
    </source>
</reference>
<feature type="transmembrane region" description="Helical" evidence="9">
    <location>
        <begin position="267"/>
        <end position="286"/>
    </location>
</feature>
<keyword evidence="8 9" id="KW-0472">Membrane</keyword>
<evidence type="ECO:0000256" key="9">
    <source>
        <dbReference type="HAMAP-Rule" id="MF_01463"/>
    </source>
</evidence>
<dbReference type="HAMAP" id="MF_01463_B">
    <property type="entry name" value="SecD_B"/>
    <property type="match status" value="1"/>
</dbReference>
<dbReference type="GO" id="GO:0005886">
    <property type="term" value="C:plasma membrane"/>
    <property type="evidence" value="ECO:0007669"/>
    <property type="project" value="UniProtKB-SubCell"/>
</dbReference>
<dbReference type="RefSeq" id="WP_090265745.1">
    <property type="nucleotide sequence ID" value="NZ_AP023321.1"/>
</dbReference>
<dbReference type="InterPro" id="IPR054384">
    <property type="entry name" value="SecDF_P1_head"/>
</dbReference>
<comment type="caution">
    <text evidence="9">Lacks conserved residue(s) required for the propagation of feature annotation.</text>
</comment>
<dbReference type="GO" id="GO:0065002">
    <property type="term" value="P:intracellular protein transmembrane transport"/>
    <property type="evidence" value="ECO:0007669"/>
    <property type="project" value="UniProtKB-UniRule"/>
</dbReference>
<dbReference type="GO" id="GO:0015450">
    <property type="term" value="F:protein-transporting ATPase activity"/>
    <property type="evidence" value="ECO:0007669"/>
    <property type="project" value="InterPro"/>
</dbReference>
<evidence type="ECO:0000256" key="4">
    <source>
        <dbReference type="ARBA" id="ARBA00022692"/>
    </source>
</evidence>
<accession>A0A7I8CZE3</accession>
<dbReference type="Gene3D" id="1.20.1640.10">
    <property type="entry name" value="Multidrug efflux transporter AcrB transmembrane domain"/>
    <property type="match status" value="1"/>
</dbReference>
<keyword evidence="2 9" id="KW-0813">Transport</keyword>
<keyword evidence="5 9" id="KW-0653">Protein transport</keyword>